<reference evidence="6" key="1">
    <citation type="journal article" date="2011" name="J. Bacteriol.">
        <title>Genome sequences of eight morphologically diverse alphaproteobacteria.</title>
        <authorList>
            <consortium name="US DOE Joint Genome Institute"/>
            <person name="Brown P.J."/>
            <person name="Kysela D.T."/>
            <person name="Buechlein A."/>
            <person name="Hemmerich C."/>
            <person name="Brun Y.V."/>
        </authorList>
    </citation>
    <scope>NUCLEOTIDE SEQUENCE [LARGE SCALE GENOMIC DNA]</scope>
    <source>
        <strain evidence="6">ATCC 21756 / DSM 7131 / JCM 7823 / NBRC 15250 / LMG 17158 / TK0059</strain>
    </source>
</reference>
<dbReference type="Pfam" id="PF00030">
    <property type="entry name" value="Crystall"/>
    <property type="match status" value="1"/>
</dbReference>
<dbReference type="HOGENOM" id="CLU_1394145_0_0_5"/>
<dbReference type="InterPro" id="IPR011024">
    <property type="entry name" value="G_crystallin-like"/>
</dbReference>
<dbReference type="RefSeq" id="WP_013080334.1">
    <property type="nucleotide sequence ID" value="NC_014100.1"/>
</dbReference>
<evidence type="ECO:0000259" key="4">
    <source>
        <dbReference type="PROSITE" id="PS50915"/>
    </source>
</evidence>
<evidence type="ECO:0000313" key="6">
    <source>
        <dbReference type="Proteomes" id="UP000002629"/>
    </source>
</evidence>
<dbReference type="PROSITE" id="PS50915">
    <property type="entry name" value="CRYSTALLIN_BETA_GAMMA"/>
    <property type="match status" value="1"/>
</dbReference>
<dbReference type="Proteomes" id="UP000002629">
    <property type="component" value="Chromosome"/>
</dbReference>
<evidence type="ECO:0000256" key="1">
    <source>
        <dbReference type="ARBA" id="ARBA00009646"/>
    </source>
</evidence>
<name>D5VMG4_CAUST</name>
<organism evidence="5 6">
    <name type="scientific">Caulobacter segnis (strain ATCC 21756 / DSM 7131 / JCM 7823 / NBRC 15250 / LMG 17158 / TK0059)</name>
    <name type="common">Mycoplana segnis</name>
    <dbReference type="NCBI Taxonomy" id="509190"/>
    <lineage>
        <taxon>Bacteria</taxon>
        <taxon>Pseudomonadati</taxon>
        <taxon>Pseudomonadota</taxon>
        <taxon>Alphaproteobacteria</taxon>
        <taxon>Caulobacterales</taxon>
        <taxon>Caulobacteraceae</taxon>
        <taxon>Caulobacter</taxon>
    </lineage>
</organism>
<evidence type="ECO:0000313" key="5">
    <source>
        <dbReference type="EMBL" id="ADG11687.1"/>
    </source>
</evidence>
<dbReference type="EMBL" id="CP002008">
    <property type="protein sequence ID" value="ADG11687.1"/>
    <property type="molecule type" value="Genomic_DNA"/>
</dbReference>
<sequence>MSKTLSLTALSAAALMAGWTSAASAQAPGWDGRYEEPPRGSYTRSCREITAFDGRVWARCQNDRGGWEWSSARARDCGGQGLENRNGRLQCAGFVGPGPLPGPGPGRPPGGGWRADAVLFEHAGYDGRAYEVRGDMPDLDQAGFNDRASSIKIQRGAWEVCEDAYYRGRCTVIDRDQGVLPRDWNDRISSIRRVR</sequence>
<dbReference type="SMART" id="SM00247">
    <property type="entry name" value="XTALbg"/>
    <property type="match status" value="1"/>
</dbReference>
<comment type="similarity">
    <text evidence="1">Belongs to the beta/gamma-crystallin family.</text>
</comment>
<gene>
    <name evidence="5" type="ordered locus">Cseg_3251</name>
</gene>
<dbReference type="Gene3D" id="2.60.20.10">
    <property type="entry name" value="Crystallins"/>
    <property type="match status" value="1"/>
</dbReference>
<keyword evidence="3" id="KW-0732">Signal</keyword>
<evidence type="ECO:0000256" key="2">
    <source>
        <dbReference type="ARBA" id="ARBA00022737"/>
    </source>
</evidence>
<keyword evidence="2" id="KW-0677">Repeat</keyword>
<dbReference type="STRING" id="509190.Cseg_3251"/>
<feature type="signal peptide" evidence="3">
    <location>
        <begin position="1"/>
        <end position="25"/>
    </location>
</feature>
<evidence type="ECO:0000256" key="3">
    <source>
        <dbReference type="SAM" id="SignalP"/>
    </source>
</evidence>
<feature type="domain" description="Beta/gamma crystallin 'Greek key'" evidence="4">
    <location>
        <begin position="115"/>
        <end position="155"/>
    </location>
</feature>
<dbReference type="KEGG" id="cse:Cseg_3251"/>
<dbReference type="InterPro" id="IPR036673">
    <property type="entry name" value="Cyanovirin-N_sf"/>
</dbReference>
<dbReference type="Gene3D" id="2.30.60.10">
    <property type="entry name" value="Cyanovirin-N"/>
    <property type="match status" value="1"/>
</dbReference>
<proteinExistence type="inferred from homology"/>
<dbReference type="AlphaFoldDB" id="D5VMG4"/>
<feature type="chain" id="PRO_5003078561" evidence="3">
    <location>
        <begin position="26"/>
        <end position="195"/>
    </location>
</feature>
<protein>
    <submittedName>
        <fullName evidence="5">Beta and gamma crystallin</fullName>
    </submittedName>
</protein>
<dbReference type="eggNOG" id="COG3134">
    <property type="taxonomic scope" value="Bacteria"/>
</dbReference>
<dbReference type="InterPro" id="IPR001064">
    <property type="entry name" value="Beta/gamma_crystallin"/>
</dbReference>
<dbReference type="SUPFAM" id="SSF49695">
    <property type="entry name" value="gamma-Crystallin-like"/>
    <property type="match status" value="1"/>
</dbReference>
<accession>D5VMG4</accession>